<gene>
    <name evidence="1" type="ORF">L1987_36522</name>
</gene>
<name>A0ACB9HDF3_9ASTR</name>
<dbReference type="Proteomes" id="UP001056120">
    <property type="component" value="Linkage Group LG12"/>
</dbReference>
<protein>
    <submittedName>
        <fullName evidence="1">Uncharacterized protein</fullName>
    </submittedName>
</protein>
<keyword evidence="2" id="KW-1185">Reference proteome</keyword>
<organism evidence="1 2">
    <name type="scientific">Smallanthus sonchifolius</name>
    <dbReference type="NCBI Taxonomy" id="185202"/>
    <lineage>
        <taxon>Eukaryota</taxon>
        <taxon>Viridiplantae</taxon>
        <taxon>Streptophyta</taxon>
        <taxon>Embryophyta</taxon>
        <taxon>Tracheophyta</taxon>
        <taxon>Spermatophyta</taxon>
        <taxon>Magnoliopsida</taxon>
        <taxon>eudicotyledons</taxon>
        <taxon>Gunneridae</taxon>
        <taxon>Pentapetalae</taxon>
        <taxon>asterids</taxon>
        <taxon>campanulids</taxon>
        <taxon>Asterales</taxon>
        <taxon>Asteraceae</taxon>
        <taxon>Asteroideae</taxon>
        <taxon>Heliantheae alliance</taxon>
        <taxon>Millerieae</taxon>
        <taxon>Smallanthus</taxon>
    </lineage>
</organism>
<accession>A0ACB9HDF3</accession>
<proteinExistence type="predicted"/>
<comment type="caution">
    <text evidence="1">The sequence shown here is derived from an EMBL/GenBank/DDBJ whole genome shotgun (WGS) entry which is preliminary data.</text>
</comment>
<evidence type="ECO:0000313" key="1">
    <source>
        <dbReference type="EMBL" id="KAI3793899.1"/>
    </source>
</evidence>
<dbReference type="EMBL" id="CM042029">
    <property type="protein sequence ID" value="KAI3793899.1"/>
    <property type="molecule type" value="Genomic_DNA"/>
</dbReference>
<sequence length="205" mass="22611">MVMRENHGGMTTEFPTKGRASLKETLICPSSSHNQLSMKREGRQHGVVRSYPILPTPLSRQRRYVKTVDSDSVAGLFTKVSTKPTNQSKFTGKCGKARCLGCHIHPVCKSKEKAKGTMKLRSIGSDRGLIGCPAGTSAIDALAHLARYESYDDGTINDYGYDYDDDDTGYSVEFGVEVASIAREEVIGVEDEQGDDGWYLVEHFH</sequence>
<reference evidence="2" key="1">
    <citation type="journal article" date="2022" name="Mol. Ecol. Resour.">
        <title>The genomes of chicory, endive, great burdock and yacon provide insights into Asteraceae palaeo-polyploidization history and plant inulin production.</title>
        <authorList>
            <person name="Fan W."/>
            <person name="Wang S."/>
            <person name="Wang H."/>
            <person name="Wang A."/>
            <person name="Jiang F."/>
            <person name="Liu H."/>
            <person name="Zhao H."/>
            <person name="Xu D."/>
            <person name="Zhang Y."/>
        </authorList>
    </citation>
    <scope>NUCLEOTIDE SEQUENCE [LARGE SCALE GENOMIC DNA]</scope>
    <source>
        <strain evidence="2">cv. Yunnan</strain>
    </source>
</reference>
<evidence type="ECO:0000313" key="2">
    <source>
        <dbReference type="Proteomes" id="UP001056120"/>
    </source>
</evidence>
<reference evidence="1 2" key="2">
    <citation type="journal article" date="2022" name="Mol. Ecol. Resour.">
        <title>The genomes of chicory, endive, great burdock and yacon provide insights into Asteraceae paleo-polyploidization history and plant inulin production.</title>
        <authorList>
            <person name="Fan W."/>
            <person name="Wang S."/>
            <person name="Wang H."/>
            <person name="Wang A."/>
            <person name="Jiang F."/>
            <person name="Liu H."/>
            <person name="Zhao H."/>
            <person name="Xu D."/>
            <person name="Zhang Y."/>
        </authorList>
    </citation>
    <scope>NUCLEOTIDE SEQUENCE [LARGE SCALE GENOMIC DNA]</scope>
    <source>
        <strain evidence="2">cv. Yunnan</strain>
        <tissue evidence="1">Leaves</tissue>
    </source>
</reference>